<dbReference type="AlphaFoldDB" id="A0A7S1G3Q7"/>
<accession>A0A7S1G3Q7</accession>
<sequence length="236" mass="26528">MVLLVLVDKVLTAAALLWGMYQSFKVLKLEHDDEREHHRGGGGAGAGAGVRAGDGDDDDEGGPGFGDDSEGVEVRRRGEEMLMYWVFFALLAIYDRYLEIFFYWLPFYYEAKVLFLVLFLVPYFGMPRYVFTTFLQPFMKTHVTRWVAEASPWVRTKLARFARLTQEAIFGLTRRSVPADELRQWEGSLRTQLAAARAERQRRMTGGAAEYLAASGAGKPGRRGRAASGGEDLGKK</sequence>
<dbReference type="GO" id="GO:0016020">
    <property type="term" value="C:membrane"/>
    <property type="evidence" value="ECO:0007669"/>
    <property type="project" value="UniProtKB-SubCell"/>
</dbReference>
<feature type="region of interest" description="Disordered" evidence="2">
    <location>
        <begin position="211"/>
        <end position="236"/>
    </location>
</feature>
<evidence type="ECO:0008006" key="6">
    <source>
        <dbReference type="Google" id="ProtNLM"/>
    </source>
</evidence>
<name>A0A7S1G3Q7_9STRA</name>
<feature type="chain" id="PRO_5031493105" description="HVA22-like protein" evidence="4">
    <location>
        <begin position="16"/>
        <end position="236"/>
    </location>
</feature>
<dbReference type="EMBL" id="HBFS01001217">
    <property type="protein sequence ID" value="CAD8907608.1"/>
    <property type="molecule type" value="Transcribed_RNA"/>
</dbReference>
<gene>
    <name evidence="5" type="ORF">BSP0115_LOCUS804</name>
</gene>
<reference evidence="5" key="1">
    <citation type="submission" date="2021-01" db="EMBL/GenBank/DDBJ databases">
        <authorList>
            <person name="Corre E."/>
            <person name="Pelletier E."/>
            <person name="Niang G."/>
            <person name="Scheremetjew M."/>
            <person name="Finn R."/>
            <person name="Kale V."/>
            <person name="Holt S."/>
            <person name="Cochrane G."/>
            <person name="Meng A."/>
            <person name="Brown T."/>
            <person name="Cohen L."/>
        </authorList>
    </citation>
    <scope>NUCLEOTIDE SEQUENCE</scope>
    <source>
        <strain evidence="5">Ms1</strain>
    </source>
</reference>
<evidence type="ECO:0000256" key="3">
    <source>
        <dbReference type="SAM" id="Phobius"/>
    </source>
</evidence>
<dbReference type="Pfam" id="PF03134">
    <property type="entry name" value="TB2_DP1_HVA22"/>
    <property type="match status" value="1"/>
</dbReference>
<comment type="similarity">
    <text evidence="1">Belongs to the DP1 family.</text>
</comment>
<feature type="region of interest" description="Disordered" evidence="2">
    <location>
        <begin position="35"/>
        <end position="71"/>
    </location>
</feature>
<keyword evidence="4" id="KW-0732">Signal</keyword>
<keyword evidence="3" id="KW-0472">Membrane</keyword>
<protein>
    <recommendedName>
        <fullName evidence="6">HVA22-like protein</fullName>
    </recommendedName>
</protein>
<keyword evidence="3" id="KW-0812">Transmembrane</keyword>
<evidence type="ECO:0000256" key="2">
    <source>
        <dbReference type="SAM" id="MobiDB-lite"/>
    </source>
</evidence>
<feature type="compositionally biased region" description="Acidic residues" evidence="2">
    <location>
        <begin position="55"/>
        <end position="71"/>
    </location>
</feature>
<comment type="subcellular location">
    <subcellularLocation>
        <location evidence="1">Membrane</location>
        <topology evidence="1">Multi-pass membrane protein</topology>
    </subcellularLocation>
</comment>
<feature type="transmembrane region" description="Helical" evidence="3">
    <location>
        <begin position="111"/>
        <end position="131"/>
    </location>
</feature>
<evidence type="ECO:0000256" key="1">
    <source>
        <dbReference type="RuleBase" id="RU362006"/>
    </source>
</evidence>
<organism evidence="5">
    <name type="scientific">Bicosoecida sp. CB-2014</name>
    <dbReference type="NCBI Taxonomy" id="1486930"/>
    <lineage>
        <taxon>Eukaryota</taxon>
        <taxon>Sar</taxon>
        <taxon>Stramenopiles</taxon>
        <taxon>Bigyra</taxon>
        <taxon>Opalozoa</taxon>
        <taxon>Bicosoecida</taxon>
    </lineage>
</organism>
<evidence type="ECO:0000256" key="4">
    <source>
        <dbReference type="SAM" id="SignalP"/>
    </source>
</evidence>
<feature type="signal peptide" evidence="4">
    <location>
        <begin position="1"/>
        <end position="15"/>
    </location>
</feature>
<feature type="compositionally biased region" description="Gly residues" evidence="2">
    <location>
        <begin position="41"/>
        <end position="52"/>
    </location>
</feature>
<keyword evidence="3" id="KW-1133">Transmembrane helix</keyword>
<proteinExistence type="inferred from homology"/>
<dbReference type="InterPro" id="IPR004345">
    <property type="entry name" value="TB2_DP1_HVA22"/>
</dbReference>
<evidence type="ECO:0000313" key="5">
    <source>
        <dbReference type="EMBL" id="CAD8907608.1"/>
    </source>
</evidence>
<feature type="transmembrane region" description="Helical" evidence="3">
    <location>
        <begin position="82"/>
        <end position="105"/>
    </location>
</feature>
<dbReference type="PANTHER" id="PTHR12300">
    <property type="entry name" value="HVA22-LIKE PROTEINS"/>
    <property type="match status" value="1"/>
</dbReference>